<protein>
    <submittedName>
        <fullName evidence="1">Adenylate cyclase</fullName>
    </submittedName>
</protein>
<proteinExistence type="predicted"/>
<evidence type="ECO:0000313" key="2">
    <source>
        <dbReference type="Proteomes" id="UP000502006"/>
    </source>
</evidence>
<sequence>MVNTSSVATWELYELKKRELQAMGLSQREYELAVRQLADELGV</sequence>
<dbReference type="AlphaFoldDB" id="A0AAE7DRR6"/>
<name>A0AAE7DRR6_AERME</name>
<dbReference type="Proteomes" id="UP000502006">
    <property type="component" value="Chromosome"/>
</dbReference>
<accession>A0AAE7DRR6</accession>
<dbReference type="EMBL" id="CP038444">
    <property type="protein sequence ID" value="QJT31082.1"/>
    <property type="molecule type" value="Genomic_DNA"/>
</dbReference>
<dbReference type="RefSeq" id="WP_109421920.1">
    <property type="nucleotide sequence ID" value="NZ_CP038444.1"/>
</dbReference>
<evidence type="ECO:0000313" key="1">
    <source>
        <dbReference type="EMBL" id="QJT31082.1"/>
    </source>
</evidence>
<reference evidence="1 2" key="1">
    <citation type="submission" date="2019-03" db="EMBL/GenBank/DDBJ databases">
        <title>Novel transposon Tn6433 accelerates the dissemination of tet(E) in Aeromonas from aerobic biofilm under oxytetracycline stress.</title>
        <authorList>
            <person name="Shi Y."/>
            <person name="Tian Z."/>
            <person name="Zhang Y."/>
            <person name="Zhang H."/>
            <person name="Yang M."/>
        </authorList>
    </citation>
    <scope>NUCLEOTIDE SEQUENCE [LARGE SCALE GENOMIC DNA]</scope>
    <source>
        <strain evidence="1 2">T5-8</strain>
    </source>
</reference>
<gene>
    <name evidence="1" type="ORF">E4186_13495</name>
</gene>
<organism evidence="1 2">
    <name type="scientific">Aeromonas media</name>
    <dbReference type="NCBI Taxonomy" id="651"/>
    <lineage>
        <taxon>Bacteria</taxon>
        <taxon>Pseudomonadati</taxon>
        <taxon>Pseudomonadota</taxon>
        <taxon>Gammaproteobacteria</taxon>
        <taxon>Aeromonadales</taxon>
        <taxon>Aeromonadaceae</taxon>
        <taxon>Aeromonas</taxon>
    </lineage>
</organism>